<dbReference type="SMART" id="SM00043">
    <property type="entry name" value="CY"/>
    <property type="match status" value="1"/>
</dbReference>
<dbReference type="PANTHER" id="PTHR46186">
    <property type="entry name" value="CYSTATIN"/>
    <property type="match status" value="1"/>
</dbReference>
<proteinExistence type="evidence at transcript level"/>
<sequence length="141" mass="15796">MSMHLNIFILFCMLSISYSMMTGGWTPVSDDNPDAHEHAKFAARKISASTNNLYHMKVTNVSNIRRQVVSGLNYKMTITLAPTECKKNQNVSRDEIENCPLLLCKAPLSCNVNLWVQAWLKEDGTKLTKSTCTPLPVDSNC</sequence>
<dbReference type="GO" id="GO:0005615">
    <property type="term" value="C:extracellular space"/>
    <property type="evidence" value="ECO:0007669"/>
    <property type="project" value="TreeGrafter"/>
</dbReference>
<feature type="domain" description="Cystatin" evidence="3">
    <location>
        <begin position="20"/>
        <end position="133"/>
    </location>
</feature>
<dbReference type="AlphaFoldDB" id="A0A2L2XVT1"/>
<dbReference type="CDD" id="cd00042">
    <property type="entry name" value="CY"/>
    <property type="match status" value="1"/>
</dbReference>
<dbReference type="Gene3D" id="3.10.450.10">
    <property type="match status" value="1"/>
</dbReference>
<dbReference type="SUPFAM" id="SSF54403">
    <property type="entry name" value="Cystatin/monellin"/>
    <property type="match status" value="1"/>
</dbReference>
<dbReference type="OrthoDB" id="10007179at2759"/>
<comment type="similarity">
    <text evidence="1">Belongs to the cystatin family.</text>
</comment>
<dbReference type="GeneID" id="107443616"/>
<name>A0A2L2XVT1_PARTP</name>
<reference evidence="4" key="1">
    <citation type="journal article" date="2016" name="Mol. Ecol. Resour.">
        <title>Evaluation of the impact of RNA preservation methods of spiders for de novo transcriptome assembly.</title>
        <authorList>
            <person name="Kono N."/>
            <person name="Nakamura H."/>
            <person name="Ito Y."/>
            <person name="Tomita M."/>
            <person name="Arakawa K."/>
        </authorList>
    </citation>
    <scope>NUCLEOTIDE SEQUENCE</scope>
    <source>
        <tissue evidence="4">Whole body</tissue>
    </source>
</reference>
<dbReference type="PANTHER" id="PTHR46186:SF13">
    <property type="entry name" value="SI:BUSM1-57F23.1"/>
    <property type="match status" value="1"/>
</dbReference>
<dbReference type="RefSeq" id="XP_015913031.1">
    <property type="nucleotide sequence ID" value="XM_016057545.2"/>
</dbReference>
<dbReference type="GO" id="GO:0031982">
    <property type="term" value="C:vesicle"/>
    <property type="evidence" value="ECO:0007669"/>
    <property type="project" value="TreeGrafter"/>
</dbReference>
<evidence type="ECO:0000259" key="3">
    <source>
        <dbReference type="SMART" id="SM00043"/>
    </source>
</evidence>
<evidence type="ECO:0000313" key="4">
    <source>
        <dbReference type="EMBL" id="LAA00219.1"/>
    </source>
</evidence>
<dbReference type="Pfam" id="PF00031">
    <property type="entry name" value="Cystatin"/>
    <property type="match status" value="1"/>
</dbReference>
<feature type="signal peptide" evidence="2">
    <location>
        <begin position="1"/>
        <end position="19"/>
    </location>
</feature>
<accession>A0A2L2XVT1</accession>
<organism evidence="4">
    <name type="scientific">Parasteatoda tepidariorum</name>
    <name type="common">Common house spider</name>
    <name type="synonym">Achaearanea tepidariorum</name>
    <dbReference type="NCBI Taxonomy" id="114398"/>
    <lineage>
        <taxon>Eukaryota</taxon>
        <taxon>Metazoa</taxon>
        <taxon>Ecdysozoa</taxon>
        <taxon>Arthropoda</taxon>
        <taxon>Chelicerata</taxon>
        <taxon>Arachnida</taxon>
        <taxon>Araneae</taxon>
        <taxon>Araneomorphae</taxon>
        <taxon>Entelegynae</taxon>
        <taxon>Araneoidea</taxon>
        <taxon>Theridiidae</taxon>
        <taxon>Parasteatoda</taxon>
    </lineage>
</organism>
<dbReference type="GO" id="GO:0005737">
    <property type="term" value="C:cytoplasm"/>
    <property type="evidence" value="ECO:0007669"/>
    <property type="project" value="TreeGrafter"/>
</dbReference>
<evidence type="ECO:0000256" key="1">
    <source>
        <dbReference type="ARBA" id="ARBA00009403"/>
    </source>
</evidence>
<dbReference type="EMBL" id="IAAA01003365">
    <property type="protein sequence ID" value="LAA00219.1"/>
    <property type="molecule type" value="mRNA"/>
</dbReference>
<dbReference type="InterPro" id="IPR000010">
    <property type="entry name" value="Cystatin_dom"/>
</dbReference>
<keyword evidence="2" id="KW-0732">Signal</keyword>
<dbReference type="OMA" id="ILVVPWQ"/>
<dbReference type="EMBL" id="IAAA01003364">
    <property type="protein sequence ID" value="LAA00215.1"/>
    <property type="molecule type" value="mRNA"/>
</dbReference>
<dbReference type="InterPro" id="IPR046350">
    <property type="entry name" value="Cystatin_sf"/>
</dbReference>
<protein>
    <submittedName>
        <fullName evidence="4">Cystatin-like protein</fullName>
    </submittedName>
</protein>
<evidence type="ECO:0000256" key="2">
    <source>
        <dbReference type="SAM" id="SignalP"/>
    </source>
</evidence>
<dbReference type="EMBL" id="IAAA01003366">
    <property type="protein sequence ID" value="LAA00222.1"/>
    <property type="molecule type" value="mRNA"/>
</dbReference>
<dbReference type="GO" id="GO:0004869">
    <property type="term" value="F:cysteine-type endopeptidase inhibitor activity"/>
    <property type="evidence" value="ECO:0007669"/>
    <property type="project" value="InterPro"/>
</dbReference>
<dbReference type="KEGG" id="ptep:107443616"/>
<feature type="chain" id="PRO_5014485224" evidence="2">
    <location>
        <begin position="20"/>
        <end position="141"/>
    </location>
</feature>